<dbReference type="AlphaFoldDB" id="A0A7M3MB85"/>
<feature type="transmembrane region" description="Helical" evidence="1">
    <location>
        <begin position="14"/>
        <end position="32"/>
    </location>
</feature>
<keyword evidence="1" id="KW-1133">Transmembrane helix</keyword>
<dbReference type="EMBL" id="QMIE01000021">
    <property type="protein sequence ID" value="TVM14716.1"/>
    <property type="molecule type" value="Genomic_DNA"/>
</dbReference>
<proteinExistence type="predicted"/>
<gene>
    <name evidence="2" type="ORF">DPQ33_16920</name>
</gene>
<keyword evidence="3" id="KW-1185">Reference proteome</keyword>
<dbReference type="NCBIfam" id="TIGR03165">
    <property type="entry name" value="F1F0_chp_2"/>
    <property type="match status" value="1"/>
</dbReference>
<reference evidence="2 3" key="1">
    <citation type="submission" date="2018-06" db="EMBL/GenBank/DDBJ databases">
        <title>Complete genome of Desulfovibrio indonesiensis P37SLT.</title>
        <authorList>
            <person name="Crispim J.S."/>
            <person name="Vidigal P.M.P."/>
            <person name="Silva L.C.F."/>
            <person name="Laguardia C.N."/>
            <person name="Araujo L.C."/>
            <person name="Dias R.S."/>
            <person name="Sousa M.P."/>
            <person name="Paula S.O."/>
            <person name="Silva C."/>
        </authorList>
    </citation>
    <scope>NUCLEOTIDE SEQUENCE [LARGE SCALE GENOMIC DNA]</scope>
    <source>
        <strain evidence="2 3">P37SLT</strain>
    </source>
</reference>
<name>A0A7M3MB85_9BACT</name>
<evidence type="ECO:0000313" key="2">
    <source>
        <dbReference type="EMBL" id="TVM14716.1"/>
    </source>
</evidence>
<organism evidence="2 3">
    <name type="scientific">Oceanidesulfovibrio indonesiensis</name>
    <dbReference type="NCBI Taxonomy" id="54767"/>
    <lineage>
        <taxon>Bacteria</taxon>
        <taxon>Pseudomonadati</taxon>
        <taxon>Thermodesulfobacteriota</taxon>
        <taxon>Desulfovibrionia</taxon>
        <taxon>Desulfovibrionales</taxon>
        <taxon>Desulfovibrionaceae</taxon>
        <taxon>Oceanidesulfovibrio</taxon>
    </lineage>
</organism>
<dbReference type="OrthoDB" id="467414at2"/>
<dbReference type="InterPro" id="IPR017581">
    <property type="entry name" value="AtpR-like"/>
</dbReference>
<feature type="transmembrane region" description="Helical" evidence="1">
    <location>
        <begin position="44"/>
        <end position="67"/>
    </location>
</feature>
<keyword evidence="1" id="KW-0812">Transmembrane</keyword>
<dbReference type="Pfam" id="PF12966">
    <property type="entry name" value="AtpR"/>
    <property type="match status" value="1"/>
</dbReference>
<dbReference type="Proteomes" id="UP000448292">
    <property type="component" value="Unassembled WGS sequence"/>
</dbReference>
<keyword evidence="1" id="KW-0472">Membrane</keyword>
<sequence>MVLFSEYSGLSEPLALAAGVGVGLFFFGGLWWTVRNLPASRNPALLIFASAVGRMLVACAGFLAATAGRPLSSILWIAGFLAMRIVLSRTLGAQPATREEKA</sequence>
<protein>
    <submittedName>
        <fullName evidence="2">ATP synthase subunit I</fullName>
    </submittedName>
</protein>
<evidence type="ECO:0000313" key="3">
    <source>
        <dbReference type="Proteomes" id="UP000448292"/>
    </source>
</evidence>
<feature type="transmembrane region" description="Helical" evidence="1">
    <location>
        <begin position="73"/>
        <end position="92"/>
    </location>
</feature>
<evidence type="ECO:0000256" key="1">
    <source>
        <dbReference type="SAM" id="Phobius"/>
    </source>
</evidence>
<accession>A0A7M3MB85</accession>
<comment type="caution">
    <text evidence="2">The sequence shown here is derived from an EMBL/GenBank/DDBJ whole genome shotgun (WGS) entry which is preliminary data.</text>
</comment>